<organism evidence="10">
    <name type="scientific">Deinococcus sonorensis KR-87</name>
    <dbReference type="NCBI Taxonomy" id="694439"/>
    <lineage>
        <taxon>Bacteria</taxon>
        <taxon>Thermotogati</taxon>
        <taxon>Deinococcota</taxon>
        <taxon>Deinococci</taxon>
        <taxon>Deinococcales</taxon>
        <taxon>Deinococcaceae</taxon>
        <taxon>Deinococcus</taxon>
    </lineage>
</organism>
<dbReference type="GO" id="GO:0005737">
    <property type="term" value="C:cytoplasm"/>
    <property type="evidence" value="ECO:0007669"/>
    <property type="project" value="TreeGrafter"/>
</dbReference>
<dbReference type="AlphaFoldDB" id="A0AAU7UCF1"/>
<dbReference type="PANTHER" id="PTHR43178:SF5">
    <property type="entry name" value="LIPOAMIDE ACYLTRANSFERASE COMPONENT OF BRANCHED-CHAIN ALPHA-KETO ACID DEHYDROGENASE COMPLEX, MITOCHONDRIAL"/>
    <property type="match status" value="1"/>
</dbReference>
<dbReference type="InterPro" id="IPR001078">
    <property type="entry name" value="2-oxoacid_DH_actylTfrase"/>
</dbReference>
<dbReference type="PROSITE" id="PS00189">
    <property type="entry name" value="LIPOYL"/>
    <property type="match status" value="1"/>
</dbReference>
<dbReference type="GO" id="GO:0031405">
    <property type="term" value="F:lipoic acid binding"/>
    <property type="evidence" value="ECO:0007669"/>
    <property type="project" value="TreeGrafter"/>
</dbReference>
<dbReference type="InterPro" id="IPR023213">
    <property type="entry name" value="CAT-like_dom_sf"/>
</dbReference>
<evidence type="ECO:0000256" key="5">
    <source>
        <dbReference type="ARBA" id="ARBA00023315"/>
    </source>
</evidence>
<accession>A0AAU7UCF1</accession>
<protein>
    <recommendedName>
        <fullName evidence="6">Dihydrolipoamide acetyltransferase component of pyruvate dehydrogenase complex</fullName>
        <ecNumber evidence="6">2.3.1.-</ecNumber>
    </recommendedName>
</protein>
<name>A0AAU7UCF1_9DEIO</name>
<dbReference type="CDD" id="cd06849">
    <property type="entry name" value="lipoyl_domain"/>
    <property type="match status" value="1"/>
</dbReference>
<dbReference type="KEGG" id="dsc:ABOD76_08245"/>
<evidence type="ECO:0000256" key="4">
    <source>
        <dbReference type="ARBA" id="ARBA00022823"/>
    </source>
</evidence>
<dbReference type="InterPro" id="IPR004167">
    <property type="entry name" value="PSBD"/>
</dbReference>
<evidence type="ECO:0000256" key="1">
    <source>
        <dbReference type="ARBA" id="ARBA00001938"/>
    </source>
</evidence>
<dbReference type="Pfam" id="PF02817">
    <property type="entry name" value="E3_binding"/>
    <property type="match status" value="1"/>
</dbReference>
<evidence type="ECO:0000256" key="2">
    <source>
        <dbReference type="ARBA" id="ARBA00007317"/>
    </source>
</evidence>
<dbReference type="InterPro" id="IPR000089">
    <property type="entry name" value="Biotin_lipoyl"/>
</dbReference>
<feature type="compositionally biased region" description="Low complexity" evidence="7">
    <location>
        <begin position="87"/>
        <end position="108"/>
    </location>
</feature>
<comment type="cofactor">
    <cofactor evidence="1 6">
        <name>(R)-lipoate</name>
        <dbReference type="ChEBI" id="CHEBI:83088"/>
    </cofactor>
</comment>
<dbReference type="SUPFAM" id="SSF47005">
    <property type="entry name" value="Peripheral subunit-binding domain of 2-oxo acid dehydrogenase complex"/>
    <property type="match status" value="1"/>
</dbReference>
<dbReference type="InterPro" id="IPR036625">
    <property type="entry name" value="E3-bd_dom_sf"/>
</dbReference>
<dbReference type="InterPro" id="IPR050743">
    <property type="entry name" value="2-oxoacid_DH_E2_comp"/>
</dbReference>
<evidence type="ECO:0000256" key="6">
    <source>
        <dbReference type="RuleBase" id="RU003423"/>
    </source>
</evidence>
<dbReference type="PROSITE" id="PS51826">
    <property type="entry name" value="PSBD"/>
    <property type="match status" value="1"/>
</dbReference>
<dbReference type="SUPFAM" id="SSF52777">
    <property type="entry name" value="CoA-dependent acyltransferases"/>
    <property type="match status" value="1"/>
</dbReference>
<dbReference type="GO" id="GO:0016407">
    <property type="term" value="F:acetyltransferase activity"/>
    <property type="evidence" value="ECO:0007669"/>
    <property type="project" value="TreeGrafter"/>
</dbReference>
<evidence type="ECO:0000256" key="7">
    <source>
        <dbReference type="SAM" id="MobiDB-lite"/>
    </source>
</evidence>
<dbReference type="InterPro" id="IPR011053">
    <property type="entry name" value="Single_hybrid_motif"/>
</dbReference>
<dbReference type="PROSITE" id="PS50968">
    <property type="entry name" value="BIOTINYL_LIPOYL"/>
    <property type="match status" value="1"/>
</dbReference>
<proteinExistence type="inferred from homology"/>
<evidence type="ECO:0000259" key="8">
    <source>
        <dbReference type="PROSITE" id="PS50968"/>
    </source>
</evidence>
<feature type="domain" description="Lipoyl-binding" evidence="8">
    <location>
        <begin position="8"/>
        <end position="83"/>
    </location>
</feature>
<keyword evidence="4 6" id="KW-0450">Lipoyl</keyword>
<feature type="region of interest" description="Disordered" evidence="7">
    <location>
        <begin position="210"/>
        <end position="233"/>
    </location>
</feature>
<sequence>MTTQSPALQAFTLPSLAESVVEGEILGWLVAEGDTLQEGQSVLEVMTDKVNVELPAPFAGVLRQRLVQAGDVVAVGATLALIEPQTPAQARPEPVAAPAAPVSQPAAEGLKEERSIIESAGAADVDPLLAASVFAGWSLPAAAEVPEPAPASAPRLTPQEPVRSRVLAAPSARQLARERGVDLTQVPGSGPNGTVRRADVAAHLEQQVRAPAGPTPERGSWPPPPPPAYRTPAGYEAQEERTPFRGQRRAISQALLASTLYTAQTHTIEELDCSALIALRGAMRADAEAQGVSLSYLPFFLKAVAVALHDFPALNSSLDEARGEVVRKRFVHLGMAVNAPQGLIVPVLRDVDRKSLLTLARESSDLAERARAGTLQPQELQDATFTVSNIGAVGALVGVPIVNPPASGILSLHSITKRPVAVEQDGEDVVVVRPMMYLTLSFDHRLVDGADAARFNRRVVALLEEPRRLMLSM</sequence>
<dbReference type="SUPFAM" id="SSF51230">
    <property type="entry name" value="Single hybrid motif"/>
    <property type="match status" value="1"/>
</dbReference>
<dbReference type="InterPro" id="IPR003016">
    <property type="entry name" value="2-oxoA_DH_lipoyl-BS"/>
</dbReference>
<dbReference type="FunFam" id="3.30.559.10:FF:000007">
    <property type="entry name" value="Dihydrolipoamide acetyltransferase component of pyruvate dehydrogenase complex"/>
    <property type="match status" value="1"/>
</dbReference>
<dbReference type="PANTHER" id="PTHR43178">
    <property type="entry name" value="DIHYDROLIPOAMIDE ACETYLTRANSFERASE COMPONENT OF PYRUVATE DEHYDROGENASE COMPLEX"/>
    <property type="match status" value="1"/>
</dbReference>
<dbReference type="EC" id="2.3.1.-" evidence="6"/>
<evidence type="ECO:0000259" key="9">
    <source>
        <dbReference type="PROSITE" id="PS51826"/>
    </source>
</evidence>
<evidence type="ECO:0000313" key="10">
    <source>
        <dbReference type="EMBL" id="XBV86287.1"/>
    </source>
</evidence>
<dbReference type="Pfam" id="PF00364">
    <property type="entry name" value="Biotin_lipoyl"/>
    <property type="match status" value="1"/>
</dbReference>
<dbReference type="Gene3D" id="3.30.559.10">
    <property type="entry name" value="Chloramphenicol acetyltransferase-like domain"/>
    <property type="match status" value="1"/>
</dbReference>
<dbReference type="Pfam" id="PF00198">
    <property type="entry name" value="2-oxoacid_dh"/>
    <property type="match status" value="1"/>
</dbReference>
<dbReference type="RefSeq" id="WP_350244352.1">
    <property type="nucleotide sequence ID" value="NZ_CP158299.1"/>
</dbReference>
<gene>
    <name evidence="10" type="ORF">ABOD76_08245</name>
</gene>
<keyword evidence="5 6" id="KW-0012">Acyltransferase</keyword>
<feature type="domain" description="Peripheral subunit-binding (PSBD)" evidence="9">
    <location>
        <begin position="167"/>
        <end position="204"/>
    </location>
</feature>
<dbReference type="Gene3D" id="4.10.320.10">
    <property type="entry name" value="E3-binding domain"/>
    <property type="match status" value="1"/>
</dbReference>
<dbReference type="EMBL" id="CP158299">
    <property type="protein sequence ID" value="XBV86287.1"/>
    <property type="molecule type" value="Genomic_DNA"/>
</dbReference>
<comment type="similarity">
    <text evidence="2 6">Belongs to the 2-oxoacid dehydrogenase family.</text>
</comment>
<dbReference type="Gene3D" id="2.40.50.100">
    <property type="match status" value="1"/>
</dbReference>
<reference evidence="10" key="1">
    <citation type="submission" date="2024-06" db="EMBL/GenBank/DDBJ databases">
        <title>Draft Genome Sequence of Deinococcus sonorensis Type Strain KR-87, a Biofilm Producing Representative of the Genus Deinococcus.</title>
        <authorList>
            <person name="Boren L.S."/>
            <person name="Grosso R.A."/>
            <person name="Hugenberg-Cox A.N."/>
            <person name="Hill J.T.E."/>
            <person name="Albert C.M."/>
            <person name="Tuohy J.M."/>
        </authorList>
    </citation>
    <scope>NUCLEOTIDE SEQUENCE</scope>
    <source>
        <strain evidence="10">KR-87</strain>
    </source>
</reference>
<keyword evidence="3 6" id="KW-0808">Transferase</keyword>
<evidence type="ECO:0000256" key="3">
    <source>
        <dbReference type="ARBA" id="ARBA00022679"/>
    </source>
</evidence>
<feature type="region of interest" description="Disordered" evidence="7">
    <location>
        <begin position="86"/>
        <end position="111"/>
    </location>
</feature>